<dbReference type="Gene3D" id="1.25.40.850">
    <property type="match status" value="1"/>
</dbReference>
<evidence type="ECO:0000256" key="1">
    <source>
        <dbReference type="ARBA" id="ARBA00009884"/>
    </source>
</evidence>
<dbReference type="STRING" id="7102.A0A2A4JXW9"/>
<accession>A0A2A4JXW9</accession>
<comment type="caution">
    <text evidence="2">The sequence shown here is derived from an EMBL/GenBank/DDBJ whole genome shotgun (WGS) entry which is preliminary data.</text>
</comment>
<dbReference type="InterPro" id="IPR001619">
    <property type="entry name" value="Sec1-like"/>
</dbReference>
<dbReference type="Gene3D" id="3.90.830.10">
    <property type="entry name" value="Syntaxin Binding Protein 1, Chain A, domain 2"/>
    <property type="match status" value="1"/>
</dbReference>
<evidence type="ECO:0008006" key="3">
    <source>
        <dbReference type="Google" id="ProtNLM"/>
    </source>
</evidence>
<reference evidence="2" key="1">
    <citation type="submission" date="2017-09" db="EMBL/GenBank/DDBJ databases">
        <title>Contemporary evolution of a Lepidopteran species, Heliothis virescens, in response to modern agricultural practices.</title>
        <authorList>
            <person name="Fritz M.L."/>
            <person name="Deyonke A.M."/>
            <person name="Papanicolaou A."/>
            <person name="Micinski S."/>
            <person name="Westbrook J."/>
            <person name="Gould F."/>
        </authorList>
    </citation>
    <scope>NUCLEOTIDE SEQUENCE [LARGE SCALE GENOMIC DNA]</scope>
    <source>
        <strain evidence="2">HvINT-</strain>
        <tissue evidence="2">Whole body</tissue>
    </source>
</reference>
<dbReference type="InterPro" id="IPR043127">
    <property type="entry name" value="Sec-1-like_dom3a"/>
</dbReference>
<dbReference type="Gene3D" id="3.40.50.2060">
    <property type="match status" value="2"/>
</dbReference>
<dbReference type="Pfam" id="PF00995">
    <property type="entry name" value="Sec1"/>
    <property type="match status" value="2"/>
</dbReference>
<comment type="similarity">
    <text evidence="1">Belongs to the STXBP/unc-18/SEC1 family.</text>
</comment>
<dbReference type="PIRSF" id="PIRSF005715">
    <property type="entry name" value="VPS45_Sec1"/>
    <property type="match status" value="1"/>
</dbReference>
<dbReference type="Gene3D" id="3.40.50.1910">
    <property type="match status" value="3"/>
</dbReference>
<organism evidence="2">
    <name type="scientific">Heliothis virescens</name>
    <name type="common">Tobacco budworm moth</name>
    <dbReference type="NCBI Taxonomy" id="7102"/>
    <lineage>
        <taxon>Eukaryota</taxon>
        <taxon>Metazoa</taxon>
        <taxon>Ecdysozoa</taxon>
        <taxon>Arthropoda</taxon>
        <taxon>Hexapoda</taxon>
        <taxon>Insecta</taxon>
        <taxon>Pterygota</taxon>
        <taxon>Neoptera</taxon>
        <taxon>Endopterygota</taxon>
        <taxon>Lepidoptera</taxon>
        <taxon>Glossata</taxon>
        <taxon>Ditrysia</taxon>
        <taxon>Noctuoidea</taxon>
        <taxon>Noctuidae</taxon>
        <taxon>Heliothinae</taxon>
        <taxon>Heliothis</taxon>
    </lineage>
</organism>
<dbReference type="InterPro" id="IPR043155">
    <property type="entry name" value="VPS33_dom3b"/>
</dbReference>
<dbReference type="GO" id="GO:0016192">
    <property type="term" value="P:vesicle-mediated transport"/>
    <property type="evidence" value="ECO:0007669"/>
    <property type="project" value="InterPro"/>
</dbReference>
<name>A0A2A4JXW9_HELVI</name>
<protein>
    <recommendedName>
        <fullName evidence="3">Vacuolar protein sorting-associated protein 33A</fullName>
    </recommendedName>
</protein>
<dbReference type="InterPro" id="IPR036045">
    <property type="entry name" value="Sec1-like_sf"/>
</dbReference>
<evidence type="ECO:0000313" key="2">
    <source>
        <dbReference type="EMBL" id="PCG76232.1"/>
    </source>
</evidence>
<dbReference type="SUPFAM" id="SSF56815">
    <property type="entry name" value="Sec1/munc18-like (SM) proteins"/>
    <property type="match status" value="2"/>
</dbReference>
<proteinExistence type="inferred from homology"/>
<sequence length="776" mass="87651">MREAKMNSHLAGGRLNVALIQESMRTELLNLLELYKGPKVTIWDEWLAGPIGLVAQYSLLKDHGVTEMFPLKPGSLPTISVKHIVFIARPKLVLMDLVADYVQSLRSKQPTGVEFHLFFVPRTSEFCKIHLKNRGVLANLTIEEFKCDIFPFESDVMSLELQNDFRENYLEGDPTCVYNAAQALRTIQQLYGIIPRVFGKGLAAKQVWDLLCRLNKEEQGDGNKGSATSCIDQLLLLDRAVDFTSVMATQLTYEGLIDEIYGIKNSTATFPGHKSKQPTGVEFHLFFVPRTSEFCKIHLKNRGVLANLTIEEFKCDIFPFESDVMSLELQNDFRENYLEGDPTCVYNAAQALRTIQQLYGIIPRVFGKGLAAKQVWDLLCRLNKEEQGDGNKGSATSCIDQLLLLDRAVDFTSVMATQLTYEGLIDEIYGIKNSTATFPGHKFVSPDDASPEVTAREKKRIILNSSEELFAEIRDCYFTSVGTALSKKARVIKTQLDERHKDKSVQEIKQFVSRLPQMLASKQSLATHTAIAEYIKETTDTFEFHDTVQCEEDFLNCVDNEKACSYIEDLIAQKEPLTKVLRLICLQCVTGSGLKPKVLEYYKRELVQVYGLNTWLTLCNLEKCGLLKPQQGTRQYAVLRKTLHLTMDETEMNAKEKSYLCNKYTPLTVRLSEHIAKNKGWTGIVDVLGLLPGPTVDELQTLQPRMVRRNSISSENSSSMENPRVILVFFVGGCTYQEISALRTISQQEDSNVEFVILTTKLINGTTFIESLLENE</sequence>
<dbReference type="EMBL" id="NWSH01000463">
    <property type="protein sequence ID" value="PCG76232.1"/>
    <property type="molecule type" value="Genomic_DNA"/>
</dbReference>
<dbReference type="AlphaFoldDB" id="A0A2A4JXW9"/>
<dbReference type="InterPro" id="IPR027482">
    <property type="entry name" value="Sec1-like_dom2"/>
</dbReference>
<dbReference type="InterPro" id="IPR043154">
    <property type="entry name" value="Sec-1-like_dom1"/>
</dbReference>
<dbReference type="PANTHER" id="PTHR11679">
    <property type="entry name" value="VESICLE PROTEIN SORTING-ASSOCIATED"/>
    <property type="match status" value="1"/>
</dbReference>
<gene>
    <name evidence="2" type="ORF">B5V51_10026</name>
</gene>